<evidence type="ECO:0000313" key="3">
    <source>
        <dbReference type="EMBL" id="REG99545.1"/>
    </source>
</evidence>
<dbReference type="RefSeq" id="WP_115812284.1">
    <property type="nucleotide sequence ID" value="NZ_QUNI01000004.1"/>
</dbReference>
<dbReference type="GO" id="GO:0006508">
    <property type="term" value="P:proteolysis"/>
    <property type="evidence" value="ECO:0007669"/>
    <property type="project" value="UniProtKB-KW"/>
</dbReference>
<dbReference type="PANTHER" id="PTHR43019">
    <property type="entry name" value="SERINE ENDOPROTEASE DEGS"/>
    <property type="match status" value="1"/>
</dbReference>
<dbReference type="PANTHER" id="PTHR43019:SF30">
    <property type="entry name" value="SERINE PROTEASE"/>
    <property type="match status" value="1"/>
</dbReference>
<dbReference type="Proteomes" id="UP000257136">
    <property type="component" value="Unassembled WGS sequence"/>
</dbReference>
<keyword evidence="3" id="KW-0645">Protease</keyword>
<dbReference type="Pfam" id="PF13365">
    <property type="entry name" value="Trypsin_2"/>
    <property type="match status" value="1"/>
</dbReference>
<proteinExistence type="predicted"/>
<dbReference type="SUPFAM" id="SSF50494">
    <property type="entry name" value="Trypsin-like serine proteases"/>
    <property type="match status" value="1"/>
</dbReference>
<evidence type="ECO:0000256" key="1">
    <source>
        <dbReference type="SAM" id="MobiDB-lite"/>
    </source>
</evidence>
<name>A0A3E0EN58_9FLAO</name>
<keyword evidence="3" id="KW-0378">Hydrolase</keyword>
<dbReference type="GO" id="GO:0008233">
    <property type="term" value="F:peptidase activity"/>
    <property type="evidence" value="ECO:0007669"/>
    <property type="project" value="UniProtKB-KW"/>
</dbReference>
<dbReference type="AlphaFoldDB" id="A0A3E0EN58"/>
<dbReference type="OrthoDB" id="265200at2"/>
<evidence type="ECO:0000313" key="4">
    <source>
        <dbReference type="Proteomes" id="UP000257136"/>
    </source>
</evidence>
<accession>A0A3E0EN58</accession>
<comment type="caution">
    <text evidence="3">The sequence shown here is derived from an EMBL/GenBank/DDBJ whole genome shotgun (WGS) entry which is preliminary data.</text>
</comment>
<dbReference type="EMBL" id="QUNI01000004">
    <property type="protein sequence ID" value="REG99545.1"/>
    <property type="molecule type" value="Genomic_DNA"/>
</dbReference>
<dbReference type="Gene3D" id="2.40.10.10">
    <property type="entry name" value="Trypsin-like serine proteases"/>
    <property type="match status" value="2"/>
</dbReference>
<gene>
    <name evidence="3" type="ORF">C8P67_104163</name>
</gene>
<dbReference type="InterPro" id="IPR043504">
    <property type="entry name" value="Peptidase_S1_PA_chymotrypsin"/>
</dbReference>
<dbReference type="InterPro" id="IPR009003">
    <property type="entry name" value="Peptidase_S1_PA"/>
</dbReference>
<keyword evidence="2" id="KW-1133">Transmembrane helix</keyword>
<feature type="transmembrane region" description="Helical" evidence="2">
    <location>
        <begin position="27"/>
        <end position="46"/>
    </location>
</feature>
<keyword evidence="4" id="KW-1185">Reference proteome</keyword>
<keyword evidence="2" id="KW-0812">Transmembrane</keyword>
<sequence length="385" mass="42497">MSENNTSEEKNNSNLITTNTKSRKKKMAVGAAILIVLGVIIIPRVWAKFHKKETTCLNNQTQIYEKYKDAVVLVKHTYALQISIKGSEPFQIEVDDNSFEEKTISGTGFFVSEDGKIVTNHHVAEPWKYSEPKTDDFTELKSHIAAILPDSIDKKDYKTYLESHWDDYYGDEEGDYSEEEAAAENTAPVANVDSTSVSSEVNDLIADNKSEETAVTSQVIYMNPDDIEIVPNTIEISIALHGSKDDWLQCKVLKTADDEEVDVAVLQLTSEKLPSSVNDIVDLDNAVNDDTSLKPGTNAILIGYPMGMQLANTRKGIKVQVYEGQINKESDGVSVQYNVTSTHGASGSPVFNECGQLIAVNYAGYDQAQGYNFGIVAKHAMTLME</sequence>
<feature type="region of interest" description="Disordered" evidence="1">
    <location>
        <begin position="1"/>
        <end position="20"/>
    </location>
</feature>
<reference evidence="3 4" key="1">
    <citation type="submission" date="2018-08" db="EMBL/GenBank/DDBJ databases">
        <title>Genomic Encyclopedia of Archaeal and Bacterial Type Strains, Phase II (KMG-II): from individual species to whole genera.</title>
        <authorList>
            <person name="Goeker M."/>
        </authorList>
    </citation>
    <scope>NUCLEOTIDE SEQUENCE [LARGE SCALE GENOMIC DNA]</scope>
    <source>
        <strain evidence="3 4">DSM 100880</strain>
    </source>
</reference>
<protein>
    <submittedName>
        <fullName evidence="3">Serine protease Do</fullName>
    </submittedName>
</protein>
<organism evidence="3 4">
    <name type="scientific">Flavobacterium aquicola</name>
    <dbReference type="NCBI Taxonomy" id="1682742"/>
    <lineage>
        <taxon>Bacteria</taxon>
        <taxon>Pseudomonadati</taxon>
        <taxon>Bacteroidota</taxon>
        <taxon>Flavobacteriia</taxon>
        <taxon>Flavobacteriales</taxon>
        <taxon>Flavobacteriaceae</taxon>
        <taxon>Flavobacterium</taxon>
    </lineage>
</organism>
<evidence type="ECO:0000256" key="2">
    <source>
        <dbReference type="SAM" id="Phobius"/>
    </source>
</evidence>
<keyword evidence="2" id="KW-0472">Membrane</keyword>